<feature type="domain" description="Tudor" evidence="3">
    <location>
        <begin position="1448"/>
        <end position="1506"/>
    </location>
</feature>
<feature type="domain" description="Tudor" evidence="3">
    <location>
        <begin position="1875"/>
        <end position="1933"/>
    </location>
</feature>
<feature type="compositionally biased region" description="Gly residues" evidence="2">
    <location>
        <begin position="1156"/>
        <end position="1175"/>
    </location>
</feature>
<feature type="compositionally biased region" description="Acidic residues" evidence="2">
    <location>
        <begin position="3309"/>
        <end position="3335"/>
    </location>
</feature>
<dbReference type="SUPFAM" id="SSF63748">
    <property type="entry name" value="Tudor/PWWP/MBT"/>
    <property type="match status" value="13"/>
</dbReference>
<keyword evidence="5" id="KW-1185">Reference proteome</keyword>
<feature type="domain" description="Tudor" evidence="3">
    <location>
        <begin position="2775"/>
        <end position="2833"/>
    </location>
</feature>
<organism evidence="4 5">
    <name type="scientific">Mizuhopecten yessoensis</name>
    <name type="common">Japanese scallop</name>
    <name type="synonym">Patinopecten yessoensis</name>
    <dbReference type="NCBI Taxonomy" id="6573"/>
    <lineage>
        <taxon>Eukaryota</taxon>
        <taxon>Metazoa</taxon>
        <taxon>Spiralia</taxon>
        <taxon>Lophotrochozoa</taxon>
        <taxon>Mollusca</taxon>
        <taxon>Bivalvia</taxon>
        <taxon>Autobranchia</taxon>
        <taxon>Pteriomorphia</taxon>
        <taxon>Pectinida</taxon>
        <taxon>Pectinoidea</taxon>
        <taxon>Pectinidae</taxon>
        <taxon>Mizuhopecten</taxon>
    </lineage>
</organism>
<feature type="compositionally biased region" description="Acidic residues" evidence="2">
    <location>
        <begin position="3433"/>
        <end position="3449"/>
    </location>
</feature>
<evidence type="ECO:0000313" key="4">
    <source>
        <dbReference type="EMBL" id="OWF52020.1"/>
    </source>
</evidence>
<gene>
    <name evidence="4" type="ORF">KP79_PYT09013</name>
</gene>
<dbReference type="InterPro" id="IPR050621">
    <property type="entry name" value="Tudor_domain_containing"/>
</dbReference>
<dbReference type="Gene3D" id="2.30.30.140">
    <property type="match status" value="13"/>
</dbReference>
<dbReference type="Proteomes" id="UP000242188">
    <property type="component" value="Unassembled WGS sequence"/>
</dbReference>
<evidence type="ECO:0000313" key="5">
    <source>
        <dbReference type="Proteomes" id="UP000242188"/>
    </source>
</evidence>
<feature type="domain" description="Tudor" evidence="3">
    <location>
        <begin position="2067"/>
        <end position="2125"/>
    </location>
</feature>
<dbReference type="OrthoDB" id="341421at2759"/>
<evidence type="ECO:0000259" key="3">
    <source>
        <dbReference type="PROSITE" id="PS50304"/>
    </source>
</evidence>
<proteinExistence type="predicted"/>
<dbReference type="FunFam" id="2.30.30.140:FF:000018">
    <property type="entry name" value="Serine/threonine-protein kinase 31"/>
    <property type="match status" value="7"/>
</dbReference>
<dbReference type="InterPro" id="IPR002999">
    <property type="entry name" value="Tudor"/>
</dbReference>
<feature type="domain" description="Tudor" evidence="3">
    <location>
        <begin position="2253"/>
        <end position="2311"/>
    </location>
</feature>
<dbReference type="SMART" id="SM00333">
    <property type="entry name" value="TUDOR"/>
    <property type="match status" value="13"/>
</dbReference>
<feature type="compositionally biased region" description="Gly residues" evidence="2">
    <location>
        <begin position="1037"/>
        <end position="1070"/>
    </location>
</feature>
<dbReference type="Gene3D" id="2.40.50.90">
    <property type="match status" value="12"/>
</dbReference>
<feature type="compositionally biased region" description="Acidic residues" evidence="2">
    <location>
        <begin position="3368"/>
        <end position="3381"/>
    </location>
</feature>
<keyword evidence="1" id="KW-0175">Coiled coil</keyword>
<feature type="compositionally biased region" description="Basic and acidic residues" evidence="2">
    <location>
        <begin position="3271"/>
        <end position="3308"/>
    </location>
</feature>
<feature type="region of interest" description="Disordered" evidence="2">
    <location>
        <begin position="2410"/>
        <end position="2450"/>
    </location>
</feature>
<dbReference type="EMBL" id="NEDP02001999">
    <property type="protein sequence ID" value="OWF52020.1"/>
    <property type="molecule type" value="Genomic_DNA"/>
</dbReference>
<feature type="compositionally biased region" description="Basic and acidic residues" evidence="2">
    <location>
        <begin position="1782"/>
        <end position="1799"/>
    </location>
</feature>
<evidence type="ECO:0000256" key="2">
    <source>
        <dbReference type="SAM" id="MobiDB-lite"/>
    </source>
</evidence>
<dbReference type="PANTHER" id="PTHR22948:SF29">
    <property type="entry name" value="FI02030P-RELATED"/>
    <property type="match status" value="1"/>
</dbReference>
<dbReference type="STRING" id="6573.A0A210QTI1"/>
<feature type="region of interest" description="Disordered" evidence="2">
    <location>
        <begin position="1782"/>
        <end position="1813"/>
    </location>
</feature>
<feature type="coiled-coil region" evidence="1">
    <location>
        <begin position="1842"/>
        <end position="1869"/>
    </location>
</feature>
<feature type="domain" description="Tudor" evidence="3">
    <location>
        <begin position="55"/>
        <end position="113"/>
    </location>
</feature>
<dbReference type="PROSITE" id="PS50304">
    <property type="entry name" value="TUDOR"/>
    <property type="match status" value="12"/>
</dbReference>
<accession>A0A210QTI1</accession>
<feature type="domain" description="Tudor" evidence="3">
    <location>
        <begin position="639"/>
        <end position="696"/>
    </location>
</feature>
<feature type="compositionally biased region" description="Acidic residues" evidence="2">
    <location>
        <begin position="3462"/>
        <end position="3473"/>
    </location>
</feature>
<feature type="region of interest" description="Disordered" evidence="2">
    <location>
        <begin position="3233"/>
        <end position="3503"/>
    </location>
</feature>
<feature type="compositionally biased region" description="Basic and acidic residues" evidence="2">
    <location>
        <begin position="1075"/>
        <end position="1088"/>
    </location>
</feature>
<reference evidence="4 5" key="1">
    <citation type="journal article" date="2017" name="Nat. Ecol. Evol.">
        <title>Scallop genome provides insights into evolution of bilaterian karyotype and development.</title>
        <authorList>
            <person name="Wang S."/>
            <person name="Zhang J."/>
            <person name="Jiao W."/>
            <person name="Li J."/>
            <person name="Xun X."/>
            <person name="Sun Y."/>
            <person name="Guo X."/>
            <person name="Huan P."/>
            <person name="Dong B."/>
            <person name="Zhang L."/>
            <person name="Hu X."/>
            <person name="Sun X."/>
            <person name="Wang J."/>
            <person name="Zhao C."/>
            <person name="Wang Y."/>
            <person name="Wang D."/>
            <person name="Huang X."/>
            <person name="Wang R."/>
            <person name="Lv J."/>
            <person name="Li Y."/>
            <person name="Zhang Z."/>
            <person name="Liu B."/>
            <person name="Lu W."/>
            <person name="Hui Y."/>
            <person name="Liang J."/>
            <person name="Zhou Z."/>
            <person name="Hou R."/>
            <person name="Li X."/>
            <person name="Liu Y."/>
            <person name="Li H."/>
            <person name="Ning X."/>
            <person name="Lin Y."/>
            <person name="Zhao L."/>
            <person name="Xing Q."/>
            <person name="Dou J."/>
            <person name="Li Y."/>
            <person name="Mao J."/>
            <person name="Guo H."/>
            <person name="Dou H."/>
            <person name="Li T."/>
            <person name="Mu C."/>
            <person name="Jiang W."/>
            <person name="Fu Q."/>
            <person name="Fu X."/>
            <person name="Miao Y."/>
            <person name="Liu J."/>
            <person name="Yu Q."/>
            <person name="Li R."/>
            <person name="Liao H."/>
            <person name="Li X."/>
            <person name="Kong Y."/>
            <person name="Jiang Z."/>
            <person name="Chourrout D."/>
            <person name="Li R."/>
            <person name="Bao Z."/>
        </authorList>
    </citation>
    <scope>NUCLEOTIDE SEQUENCE [LARGE SCALE GENOMIC DNA]</scope>
    <source>
        <strain evidence="4 5">PY_sf001</strain>
    </source>
</reference>
<feature type="compositionally biased region" description="Gly residues" evidence="2">
    <location>
        <begin position="1303"/>
        <end position="1327"/>
    </location>
</feature>
<feature type="compositionally biased region" description="Basic and acidic residues" evidence="2">
    <location>
        <begin position="3356"/>
        <end position="3367"/>
    </location>
</feature>
<feature type="compositionally biased region" description="Gly residues" evidence="2">
    <location>
        <begin position="1236"/>
        <end position="1268"/>
    </location>
</feature>
<name>A0A210QTI1_MIZYE</name>
<protein>
    <submittedName>
        <fullName evidence="4">Tudor domain-containing protein 1</fullName>
    </submittedName>
</protein>
<dbReference type="Pfam" id="PF00567">
    <property type="entry name" value="TUDOR"/>
    <property type="match status" value="13"/>
</dbReference>
<feature type="domain" description="Tudor" evidence="3">
    <location>
        <begin position="245"/>
        <end position="303"/>
    </location>
</feature>
<feature type="compositionally biased region" description="Gly residues" evidence="2">
    <location>
        <begin position="1131"/>
        <end position="1146"/>
    </location>
</feature>
<feature type="compositionally biased region" description="Gly residues" evidence="2">
    <location>
        <begin position="1183"/>
        <end position="1200"/>
    </location>
</feature>
<feature type="compositionally biased region" description="Low complexity" evidence="2">
    <location>
        <begin position="3382"/>
        <end position="3393"/>
    </location>
</feature>
<sequence>MAGLTVGTRVAAVFTHVEYYGNQCCGYGQLCDSATVDDLAEKVEISAAEAPYASSYKKGDIVLALYSEDGVWYRARVESEDGGVASVFFIDYGNKEKINNSDIKVATDELQTTQGLATKCELVDILSNGNTWTLSETEQLDAQLVGFEFTVEVVGSSGPNSNNDVALRLYSDTGLFKHGKEPTTKNIKSSNANDLQIGMQYNAYVSYVDSANKFWIQLVDQENELNDLMTNLADSAAGGAEKLDHVSAAMLCMTFYSEDHAPYRSSILTVNGNTSLVQFVDYGNSESKDVSELLKLPQNFHRLPAMSIKCCYKRTKVDNNTLEEKLQELTDSDGVLVRVLGRTDDVYNVEIDKIENISAVTPQVRSQHFIPMELDSTKVYDICLSYVEHPGRFFIQLLENGPELDQIMVRVAQEFGSNTAVPSLSGGTACIGHLSDDQHYRCVLQSVSGENAVVHSVDFGFEENVKVNRLHAMSPVLLTVPCYSTECTVDVTKTQDKFWSTTEIKTLKDFESKVSLVAKVTTRRSNLYQLDLYDTRDRDEDRYINAEMLGVGKSAQKAHAIKMETRRAEPSAVTHTVVPIPSPETTTGSQELLCITAVKTPSIVYGQLTKTDAKKIESLQIKLNQKYDQMTSGEMILSDCSLGSSCSTRYSDGGWYRALVTQKHGNTVSIAFADFGDETIKQPLELKQMLPEFAVLPQQCILCQLPRVSPSISKEMTENLLLNKVIEVKLISRKDGAYPIYDVELTSNIRNQGLAGKLEGSSVGSKQPPRLPKAVAVNKDARVRTLNRGDGYNCLQVDTGCSQEVMVTHVVDPQHFHVQLTSMAKQLDTMMDTLQAHYGSLTDTEGALVNPMLGQPCIAKYTDDNSWYRAKVSGLLKNGLAEVTFVDYGNTECLQRETLKTASQEFMELPAQAIFCGLSGVKATQGFWSPEHVAQFEDIALDQNFTAVYQNYSGEAEDLYTVRLQNQAGEDINHKYGTSTNSICAEQTDRKVAMGKGMDMKIEVQDNEWIDHAGSDSCNKPSEGNRFGGRSGDRGGSRGFGGGDRSGGSGFGGGDRSGGFGSGNRSGGGNQNQNAEERGFGGRSRDNNRGGGFGGQNRDQERGGGGLGGKSNDRGGGGGFGGQNRDQERSGGFGGRSNDRGGGSEFGGQNRDQERGSGGFGGRSNDRGGGSGFGGQNRDQERGSGGFGGRSNDRGGGGGFWSRSNDRGGGGGFGGRSNDRGGGSGSGGQNRDQERGSGGFGGRSNDRGGGSGFGGRSNDRGGGSGFGGQNRDQERGSGGFGGRSNDRGGGGGFRGQNQDRGGGDGGGFGGKRDGGSGQKGFLSGGFGQSQQAANDDWDPDVTTVVPEKPATTAPRSRFRGTSQTINTPPSSSSSDQQSDAWSRRVGGVTFISQKLIADTSCPVYVVYSNSPGEFWCQIVDKANELQTMMDQMNEHYNSLSPTKSAIGQPEIGMPCVAKFSEDELWYRAEISSYDDKTVEVQFIDYGNSESVDLKSVKHIQKEFTVLPLQAIRCCLSGVKCSESKWSEKATEAFETLTADKELVCAVKSQVGGSFLVNLEDATGEIDVALKLHEAGYCTLAPAGSGKPQKVVVKVPFPAIPINVGSKMDVFVSWIEDPSIFWIQPVENQTILEELAEKVQEEYTSGPSADKKVSKISQGMAVVAKFSEDEAWYRAVVETEGTTAGVRFIDYGNTDSVAIDSLRLPSEALMEVPAQAIYCSLADVKPLQPGNWNVDAKDIMESMVKEEVSCTFKETMPNGFMVDIVSDGIAIAEELVRAAVVKKVSESSPRKPESPPKDVRVSPGRSEGPVSQGSVKQRLNFARCVTLDKGSVESAYVSQVYSLSKFYIQLAKLAAELEALMERLEKACGQKSRPSMIVPGMACAAKFSGDEMWYRATVTEVNTDDADVLFIDYGNSEVISFDNICEISHDCLSLPPQAILCSLKNSNELTDNCAVTKFTDMTMDKEVQVTVFTGCTDRPAVVDVSVDNTASLSELLTSNSSESFGTVDLTLPVQSFPTELSTKVFTSYVHSPSMIFLQLASQETKLDELSTKLQTAYSASACDISLQELKKDCLCCTKYVEDSLWYRAQVEEVCGDKCHVLFVDYGNSEEVETNSLKVLTPEFTTQPALGFRCALDGLVPIKGKWSEEAIAHLESLVMDQELNCKFVSDTIVCLQNEDGDVGEDLIAQGHAKLVKAEEIKFSQQEKPEGQVSTFVSHVEDVFYLQLGADEDRLAELSENLQTLCKRLCTPQSDQVTEGLHCCAKFSEDQAWYRATVSKVTGQEVAVRFVDFGNCDVVTCDQLKLLSEDLLTPGLLAYPAVLKVVGRMTEEQQALFSRLTEDQELITDFLEKTDDGLNQVTLMTSEGKDIGQEFLTDEAAAAVDEALRGDESFITLDKTGFVESILEDTNISSSQVERGQDETKPEADSSECDIQDQASSKSVTDRPSHADILSPLEDNSILRDDKVDGTQTVANECGDASSIEATDDLGKLTHIVLAEGDRVQVTSCHINSPSSFYVHLDRNKDALGSLCDEMFKFYSEYEGADLNVESPKEGQLCAVQFSEDESWYRAKLLEVLGSDRFKVEFLDHGNTEECSGATIRKLMIRFVELPVQTMHCTLGGVRSVDGPWSEEALTLFTELLGDKSLLADIMCVSPDDAYIVQLLDMGILLSQKFIDEGFGVEASTPTYVSKKTKRVFSDCSPPRPLDLSGDILPDSEEDRYPSLELVLSEDYTCCVSNTVSPGKFWLQLSEKQDDLQTFMDGIQEKYSNQEKPLATEQVTCGTPCVALYGEDGLWYRATVLAKNNKDIEVMFVDYGNSETVNLSELREIQSKDMSLPQQAFCCCLKGIVPESESEGWEKIACSRLEELTFEKDLKVRLCESLPNRCYMVEMSDRDACIADSLVRGGYARFSEDKRQVTRCEEAVKAEPVAVSADQLVLDESKDDDDFHSVKSDTVDKVDLGPFQPSKIKEDENYTAVILNVKSPGCFYILLEEQGEEDRAELVTSIKKYVSDHTDENLSSEETVKGTACLAQMADGFYGRAVITGTRNQNVEVYLVDLGVSESVDSAVLKPLPSSMLDLPAQAIPCSLADIQPLDDTDWSEDSIKGFQSLSSECDLVSVYVDPLTKQDGPLYNVTVNAIGAVSQEMFNMQLVELGFADFVPGSTLESEAMMDETETSFNELSLLRENSIGSEDETTDVDTSRMTIEESVLETTGASDSFSFLSGKQLDKLKEKMKEETDDEFYDAEEKDNEGKEVQSNDGGLEVPTEKSNVGDIKTEDEQDSVKENDVHKEDTKNENTLEERVQEESKETLDEGVEEENVSEKTEEESENNVDEEEGSTQEATCESVTEDLQKVSLVGNDKEDTGKNRDCFDDDVEASEEESAELESTTETVTAEEIVSEELQKVAAADSETKASGEETSMEKLDEDTEANKSEDPREEEEEAEDNNSEDETPNTAATKMSVCGEEQDTQSDTDDVVTEKHDKCEDLEGKSSLAELSKGTTQSEES</sequence>
<dbReference type="InterPro" id="IPR014002">
    <property type="entry name" value="Agenet_dom_plant"/>
</dbReference>
<feature type="compositionally biased region" description="Basic and acidic residues" evidence="2">
    <location>
        <begin position="2416"/>
        <end position="2425"/>
    </location>
</feature>
<feature type="compositionally biased region" description="Gly residues" evidence="2">
    <location>
        <begin position="1103"/>
        <end position="1122"/>
    </location>
</feature>
<feature type="compositionally biased region" description="Acidic residues" evidence="2">
    <location>
        <begin position="3234"/>
        <end position="3246"/>
    </location>
</feature>
<dbReference type="PANTHER" id="PTHR22948">
    <property type="entry name" value="TUDOR DOMAIN CONTAINING PROTEIN"/>
    <property type="match status" value="1"/>
</dbReference>
<feature type="domain" description="Tudor" evidence="3">
    <location>
        <begin position="850"/>
        <end position="909"/>
    </location>
</feature>
<feature type="domain" description="Tudor" evidence="3">
    <location>
        <begin position="2548"/>
        <end position="2607"/>
    </location>
</feature>
<feature type="region of interest" description="Disordered" evidence="2">
    <location>
        <begin position="1012"/>
        <end position="1380"/>
    </location>
</feature>
<feature type="domain" description="Tudor" evidence="3">
    <location>
        <begin position="3019"/>
        <end position="3076"/>
    </location>
</feature>
<dbReference type="SMART" id="SM00743">
    <property type="entry name" value="Agenet"/>
    <property type="match status" value="5"/>
</dbReference>
<evidence type="ECO:0000256" key="1">
    <source>
        <dbReference type="SAM" id="Coils"/>
    </source>
</evidence>
<dbReference type="InterPro" id="IPR035437">
    <property type="entry name" value="SNase_OB-fold_sf"/>
</dbReference>
<feature type="compositionally biased region" description="Low complexity" evidence="2">
    <location>
        <begin position="1368"/>
        <end position="1379"/>
    </location>
</feature>
<comment type="caution">
    <text evidence="4">The sequence shown here is derived from an EMBL/GenBank/DDBJ whole genome shotgun (WGS) entry which is preliminary data.</text>
</comment>
<feature type="compositionally biased region" description="Gly residues" evidence="2">
    <location>
        <begin position="1276"/>
        <end position="1294"/>
    </location>
</feature>
<feature type="compositionally biased region" description="Basic and acidic residues" evidence="2">
    <location>
        <begin position="3474"/>
        <end position="3486"/>
    </location>
</feature>
<feature type="compositionally biased region" description="Gly residues" evidence="2">
    <location>
        <begin position="1207"/>
        <end position="1228"/>
    </location>
</feature>
<feature type="domain" description="Tudor" evidence="3">
    <location>
        <begin position="1654"/>
        <end position="1711"/>
    </location>
</feature>
<feature type="compositionally biased region" description="Basic and acidic residues" evidence="2">
    <location>
        <begin position="3407"/>
        <end position="3432"/>
    </location>
</feature>